<dbReference type="GO" id="GO:0035076">
    <property type="term" value="P:ecdysone receptor signaling pathway"/>
    <property type="evidence" value="ECO:0007669"/>
    <property type="project" value="InterPro"/>
</dbReference>
<dbReference type="Gene3D" id="1.10.565.10">
    <property type="entry name" value="Retinoid X Receptor"/>
    <property type="match status" value="1"/>
</dbReference>
<feature type="region of interest" description="Disordered" evidence="15">
    <location>
        <begin position="494"/>
        <end position="541"/>
    </location>
</feature>
<proteinExistence type="inferred from homology"/>
<dbReference type="SMART" id="SM00430">
    <property type="entry name" value="HOLI"/>
    <property type="match status" value="1"/>
</dbReference>
<dbReference type="InterPro" id="IPR050234">
    <property type="entry name" value="Nuclear_hormone_rcpt_NR1"/>
</dbReference>
<evidence type="ECO:0000256" key="11">
    <source>
        <dbReference type="ARBA" id="ARBA00030794"/>
    </source>
</evidence>
<keyword evidence="5 14" id="KW-0805">Transcription regulation</keyword>
<evidence type="ECO:0000256" key="5">
    <source>
        <dbReference type="ARBA" id="ARBA00023015"/>
    </source>
</evidence>
<keyword evidence="6 14" id="KW-0238">DNA-binding</keyword>
<dbReference type="GO" id="GO:0045944">
    <property type="term" value="P:positive regulation of transcription by RNA polymerase II"/>
    <property type="evidence" value="ECO:0007669"/>
    <property type="project" value="TreeGrafter"/>
</dbReference>
<name>A0A8B6EWQ2_MYTGA</name>
<keyword evidence="4 14" id="KW-0862">Zinc</keyword>
<protein>
    <recommendedName>
        <fullName evidence="1">Ecdysone receptor</fullName>
    </recommendedName>
    <alternativeName>
        <fullName evidence="10">20-hydroxy-ecdysone receptor</fullName>
    </alternativeName>
    <alternativeName>
        <fullName evidence="11">EcRH</fullName>
    </alternativeName>
    <alternativeName>
        <fullName evidence="12">Ecdysteroid receptor</fullName>
    </alternativeName>
    <alternativeName>
        <fullName evidence="13">Nuclear receptor subfamily 1 group H member 1</fullName>
    </alternativeName>
</protein>
<keyword evidence="9 14" id="KW-0539">Nucleus</keyword>
<dbReference type="Gene3D" id="3.30.50.10">
    <property type="entry name" value="Erythroid Transcription Factor GATA-1, subunit A"/>
    <property type="match status" value="1"/>
</dbReference>
<dbReference type="SMART" id="SM00399">
    <property type="entry name" value="ZnF_C4"/>
    <property type="match status" value="1"/>
</dbReference>
<dbReference type="InterPro" id="IPR001628">
    <property type="entry name" value="Znf_hrmn_rcpt"/>
</dbReference>
<evidence type="ECO:0000259" key="16">
    <source>
        <dbReference type="PROSITE" id="PS51030"/>
    </source>
</evidence>
<evidence type="ECO:0000256" key="2">
    <source>
        <dbReference type="ARBA" id="ARBA00022723"/>
    </source>
</evidence>
<accession>A0A8B6EWQ2</accession>
<dbReference type="InterPro" id="IPR001723">
    <property type="entry name" value="Nuclear_hrmn_rcpt"/>
</dbReference>
<evidence type="ECO:0000256" key="13">
    <source>
        <dbReference type="ARBA" id="ARBA00033286"/>
    </source>
</evidence>
<evidence type="ECO:0000259" key="17">
    <source>
        <dbReference type="PROSITE" id="PS51843"/>
    </source>
</evidence>
<evidence type="ECO:0000256" key="4">
    <source>
        <dbReference type="ARBA" id="ARBA00022833"/>
    </source>
</evidence>
<comment type="similarity">
    <text evidence="14">Belongs to the nuclear hormone receptor family.</text>
</comment>
<dbReference type="SUPFAM" id="SSF48508">
    <property type="entry name" value="Nuclear receptor ligand-binding domain"/>
    <property type="match status" value="1"/>
</dbReference>
<dbReference type="OrthoDB" id="5837785at2759"/>
<keyword evidence="3 14" id="KW-0863">Zinc-finger</keyword>
<evidence type="ECO:0000313" key="18">
    <source>
        <dbReference type="EMBL" id="VDI41127.1"/>
    </source>
</evidence>
<dbReference type="InterPro" id="IPR035500">
    <property type="entry name" value="NHR-like_dom_sf"/>
</dbReference>
<dbReference type="Pfam" id="PF00105">
    <property type="entry name" value="zf-C4"/>
    <property type="match status" value="1"/>
</dbReference>
<dbReference type="PRINTS" id="PR01283">
    <property type="entry name" value="ECDYSTEROIDR"/>
</dbReference>
<dbReference type="PRINTS" id="PR00047">
    <property type="entry name" value="STROIDFINGER"/>
</dbReference>
<keyword evidence="2 14" id="KW-0479">Metal-binding</keyword>
<evidence type="ECO:0000256" key="10">
    <source>
        <dbReference type="ARBA" id="ARBA00029963"/>
    </source>
</evidence>
<dbReference type="PANTHER" id="PTHR24082:SF507">
    <property type="entry name" value="BILE ACID RECEPTOR-RELATED"/>
    <property type="match status" value="1"/>
</dbReference>
<evidence type="ECO:0000256" key="1">
    <source>
        <dbReference type="ARBA" id="ARBA00022052"/>
    </source>
</evidence>
<dbReference type="Proteomes" id="UP000596742">
    <property type="component" value="Unassembled WGS sequence"/>
</dbReference>
<keyword evidence="19" id="KW-1185">Reference proteome</keyword>
<dbReference type="PROSITE" id="PS51843">
    <property type="entry name" value="NR_LBD"/>
    <property type="match status" value="1"/>
</dbReference>
<evidence type="ECO:0000256" key="12">
    <source>
        <dbReference type="ARBA" id="ARBA00033003"/>
    </source>
</evidence>
<keyword evidence="7 14" id="KW-0804">Transcription</keyword>
<evidence type="ECO:0000256" key="8">
    <source>
        <dbReference type="ARBA" id="ARBA00023170"/>
    </source>
</evidence>
<dbReference type="PROSITE" id="PS51030">
    <property type="entry name" value="NUCLEAR_REC_DBD_2"/>
    <property type="match status" value="1"/>
</dbReference>
<evidence type="ECO:0000313" key="19">
    <source>
        <dbReference type="Proteomes" id="UP000596742"/>
    </source>
</evidence>
<dbReference type="PROSITE" id="PS00031">
    <property type="entry name" value="NUCLEAR_REC_DBD_1"/>
    <property type="match status" value="1"/>
</dbReference>
<keyword evidence="8 14" id="KW-0675">Receptor</keyword>
<evidence type="ECO:0000256" key="3">
    <source>
        <dbReference type="ARBA" id="ARBA00022771"/>
    </source>
</evidence>
<dbReference type="PRINTS" id="PR00398">
    <property type="entry name" value="STRDHORMONER"/>
</dbReference>
<dbReference type="Pfam" id="PF00104">
    <property type="entry name" value="Hormone_recep"/>
    <property type="match status" value="1"/>
</dbReference>
<organism evidence="18 19">
    <name type="scientific">Mytilus galloprovincialis</name>
    <name type="common">Mediterranean mussel</name>
    <dbReference type="NCBI Taxonomy" id="29158"/>
    <lineage>
        <taxon>Eukaryota</taxon>
        <taxon>Metazoa</taxon>
        <taxon>Spiralia</taxon>
        <taxon>Lophotrochozoa</taxon>
        <taxon>Mollusca</taxon>
        <taxon>Bivalvia</taxon>
        <taxon>Autobranchia</taxon>
        <taxon>Pteriomorphia</taxon>
        <taxon>Mytilida</taxon>
        <taxon>Mytiloidea</taxon>
        <taxon>Mytilidae</taxon>
        <taxon>Mytilinae</taxon>
        <taxon>Mytilus</taxon>
    </lineage>
</organism>
<dbReference type="GO" id="GO:0008270">
    <property type="term" value="F:zinc ion binding"/>
    <property type="evidence" value="ECO:0007669"/>
    <property type="project" value="UniProtKB-KW"/>
</dbReference>
<dbReference type="GO" id="GO:0090575">
    <property type="term" value="C:RNA polymerase II transcription regulator complex"/>
    <property type="evidence" value="ECO:0007669"/>
    <property type="project" value="TreeGrafter"/>
</dbReference>
<comment type="subcellular location">
    <subcellularLocation>
        <location evidence="14">Nucleus</location>
    </subcellularLocation>
</comment>
<feature type="domain" description="Nuclear receptor" evidence="16">
    <location>
        <begin position="105"/>
        <end position="180"/>
    </location>
</feature>
<dbReference type="InterPro" id="IPR003069">
    <property type="entry name" value="Ecdystd_rcpt"/>
</dbReference>
<dbReference type="GO" id="GO:0004879">
    <property type="term" value="F:nuclear receptor activity"/>
    <property type="evidence" value="ECO:0007669"/>
    <property type="project" value="InterPro"/>
</dbReference>
<evidence type="ECO:0000256" key="7">
    <source>
        <dbReference type="ARBA" id="ARBA00023163"/>
    </source>
</evidence>
<gene>
    <name evidence="18" type="ORF">MGAL_10B093354</name>
</gene>
<evidence type="ECO:0000256" key="15">
    <source>
        <dbReference type="SAM" id="MobiDB-lite"/>
    </source>
</evidence>
<evidence type="ECO:0000256" key="14">
    <source>
        <dbReference type="RuleBase" id="RU004334"/>
    </source>
</evidence>
<dbReference type="GO" id="GO:0000122">
    <property type="term" value="P:negative regulation of transcription by RNA polymerase II"/>
    <property type="evidence" value="ECO:0007669"/>
    <property type="project" value="TreeGrafter"/>
</dbReference>
<sequence length="566" mass="63939">MTGMLITCGMFGMEDVSKIFWPAQDEVDFSQFLTEAVLHDDVADQRNTQASIDGRVLSPMGPLIMDNNDYGQYGPTSDRVVSSSTYIDPKKKLKGNGVPGKSIEEELCRICGDRASGYHYNALSCEGCKGFFRRSITRGANYTCKYGGNCEMDMWMRRKCQACRLKRCREVGMKQECLLSDEQCKARDARRKAKQKKMEKPAPPVVVQNINNDSLDSRPSCEFERQDVKFLASFSPYDVICDRPIELISENTHALINRIVRLQDKYEFPDEEKVNDAIDIKPTNNVESGEHVLGSLARMTVLITHLIVEFAKSLPGFDRLSKDDQIILLKCASSEVMAIRASRCYEPTSKAIVLANGTPLTMENMIAAGQPQEYTELVFKLCEDLAKLGSDNAEYALFTAIAIFSSDRGGLQNRDLIEEIQKMYVDALNEYESKKRCRGGSALAKYLLLLMDLRNISVEHSKMLTVLPIPESNLPNYGDIYNFPTHAFDKVIDEEEVESESESETEKDKEDEEEMEEEEEETDDEIEYVAEDEIEESDLSDMEVHCDKSIDDPITTCLRDKLGSIA</sequence>
<comment type="caution">
    <text evidence="18">The sequence shown here is derived from an EMBL/GenBank/DDBJ whole genome shotgun (WGS) entry which is preliminary data.</text>
</comment>
<dbReference type="GO" id="GO:0000978">
    <property type="term" value="F:RNA polymerase II cis-regulatory region sequence-specific DNA binding"/>
    <property type="evidence" value="ECO:0007669"/>
    <property type="project" value="TreeGrafter"/>
</dbReference>
<dbReference type="InterPro" id="IPR013088">
    <property type="entry name" value="Znf_NHR/GATA"/>
</dbReference>
<dbReference type="PANTHER" id="PTHR24082">
    <property type="entry name" value="NUCLEAR HORMONE RECEPTOR"/>
    <property type="match status" value="1"/>
</dbReference>
<dbReference type="FunFam" id="3.30.50.10:FF:000031">
    <property type="entry name" value="Ecdysone receptor A1"/>
    <property type="match status" value="1"/>
</dbReference>
<dbReference type="Pfam" id="PF04874">
    <property type="entry name" value="Mak16"/>
    <property type="match status" value="1"/>
</dbReference>
<evidence type="ECO:0000256" key="9">
    <source>
        <dbReference type="ARBA" id="ARBA00023242"/>
    </source>
</evidence>
<feature type="domain" description="NR LBD" evidence="17">
    <location>
        <begin position="251"/>
        <end position="486"/>
    </location>
</feature>
<dbReference type="InterPro" id="IPR000536">
    <property type="entry name" value="Nucl_hrmn_rcpt_lig-bd"/>
</dbReference>
<dbReference type="EMBL" id="UYJE01005864">
    <property type="protein sequence ID" value="VDI41127.1"/>
    <property type="molecule type" value="Genomic_DNA"/>
</dbReference>
<dbReference type="GO" id="GO:0030154">
    <property type="term" value="P:cell differentiation"/>
    <property type="evidence" value="ECO:0007669"/>
    <property type="project" value="TreeGrafter"/>
</dbReference>
<dbReference type="GO" id="GO:0035100">
    <property type="term" value="F:ecdysone binding"/>
    <property type="evidence" value="ECO:0007669"/>
    <property type="project" value="InterPro"/>
</dbReference>
<dbReference type="InterPro" id="IPR006958">
    <property type="entry name" value="Mak16"/>
</dbReference>
<dbReference type="SUPFAM" id="SSF57716">
    <property type="entry name" value="Glucocorticoid receptor-like (DNA-binding domain)"/>
    <property type="match status" value="1"/>
</dbReference>
<reference evidence="18" key="1">
    <citation type="submission" date="2018-11" db="EMBL/GenBank/DDBJ databases">
        <authorList>
            <person name="Alioto T."/>
            <person name="Alioto T."/>
        </authorList>
    </citation>
    <scope>NUCLEOTIDE SEQUENCE</scope>
</reference>
<dbReference type="AlphaFoldDB" id="A0A8B6EWQ2"/>
<evidence type="ECO:0000256" key="6">
    <source>
        <dbReference type="ARBA" id="ARBA00023125"/>
    </source>
</evidence>